<reference evidence="7" key="1">
    <citation type="journal article" date="2021" name="Proc. Natl. Acad. Sci. U.S.A.">
        <title>A Catalog of Tens of Thousands of Viruses from Human Metagenomes Reveals Hidden Associations with Chronic Diseases.</title>
        <authorList>
            <person name="Tisza M.J."/>
            <person name="Buck C.B."/>
        </authorList>
    </citation>
    <scope>NUCLEOTIDE SEQUENCE</scope>
    <source>
        <strain evidence="7">CtqPo10</strain>
    </source>
</reference>
<dbReference type="Pfam" id="PF01385">
    <property type="entry name" value="OrfB_IS605"/>
    <property type="match status" value="1"/>
</dbReference>
<dbReference type="Pfam" id="PF07282">
    <property type="entry name" value="Cas12f1-like_TNB"/>
    <property type="match status" value="1"/>
</dbReference>
<evidence type="ECO:0000256" key="2">
    <source>
        <dbReference type="ARBA" id="ARBA00022578"/>
    </source>
</evidence>
<comment type="similarity">
    <text evidence="1">In the C-terminal section; belongs to the transposase 35 family.</text>
</comment>
<sequence>MFGIKREGSDKNIKTQRCEQIIIKRNHPKFKVIDKQCFHSKNLYNEANYVLRQEFINNNKYISYYDMNKEFKTHENYKLTFSQPANCTLRLLDKNWKSYFKAIKDWKKNPSKYLGMPKLPKYLKKNGRFLWMIPNNQLHYNYEKGTIHISNRLVNDYDWKCRCLGRIIQVRFVPRGSCYVMEIIYETEIPNTNKKPKSIASIDLGVNNLVTMTNNIGLNPIIINGKGIKSVNQYYNKRLAKEKSLLKIRHNKDWSKKLDIITFKRFQRIKNYMHNTSHYIINWCIENNIDTLVIGKNDKWKQESIMSKKSNQNFIMIPYQILLQQLKYKCENVGINYIEQEESYTSGTSFLDEENPIKENYNKNRRIQRGLFKSNSGLLINSDVNGSFQIMKKVFPNAISRYGIEGVLTPIVINVA</sequence>
<dbReference type="NCBIfam" id="TIGR01766">
    <property type="entry name" value="IS200/IS605 family accessory protein TnpB-like domain"/>
    <property type="match status" value="1"/>
</dbReference>
<dbReference type="EMBL" id="BK032682">
    <property type="protein sequence ID" value="DAF54595.1"/>
    <property type="molecule type" value="Genomic_DNA"/>
</dbReference>
<keyword evidence="2" id="KW-0815">Transposition</keyword>
<dbReference type="NCBIfam" id="NF040570">
    <property type="entry name" value="guided_TnpB"/>
    <property type="match status" value="1"/>
</dbReference>
<dbReference type="GO" id="GO:0032196">
    <property type="term" value="P:transposition"/>
    <property type="evidence" value="ECO:0007669"/>
    <property type="project" value="UniProtKB-KW"/>
</dbReference>
<feature type="domain" description="Probable transposase IS891/IS1136/IS1341" evidence="5">
    <location>
        <begin position="183"/>
        <end position="299"/>
    </location>
</feature>
<proteinExistence type="inferred from homology"/>
<evidence type="ECO:0000256" key="4">
    <source>
        <dbReference type="ARBA" id="ARBA00023172"/>
    </source>
</evidence>
<dbReference type="InterPro" id="IPR010095">
    <property type="entry name" value="Cas12f1-like_TNB"/>
</dbReference>
<dbReference type="GO" id="GO:0006310">
    <property type="term" value="P:DNA recombination"/>
    <property type="evidence" value="ECO:0007669"/>
    <property type="project" value="UniProtKB-KW"/>
</dbReference>
<organism evidence="7">
    <name type="scientific">Siphoviridae sp. ctqPo10</name>
    <dbReference type="NCBI Taxonomy" id="2827948"/>
    <lineage>
        <taxon>Viruses</taxon>
        <taxon>Duplodnaviria</taxon>
        <taxon>Heunggongvirae</taxon>
        <taxon>Uroviricota</taxon>
        <taxon>Caudoviricetes</taxon>
    </lineage>
</organism>
<dbReference type="GO" id="GO:0003677">
    <property type="term" value="F:DNA binding"/>
    <property type="evidence" value="ECO:0007669"/>
    <property type="project" value="UniProtKB-KW"/>
</dbReference>
<evidence type="ECO:0000256" key="3">
    <source>
        <dbReference type="ARBA" id="ARBA00023125"/>
    </source>
</evidence>
<accession>A0A8S5SUW8</accession>
<dbReference type="InterPro" id="IPR001959">
    <property type="entry name" value="Transposase"/>
</dbReference>
<evidence type="ECO:0000313" key="7">
    <source>
        <dbReference type="EMBL" id="DAF54595.1"/>
    </source>
</evidence>
<protein>
    <submittedName>
        <fullName evidence="7">Transposase</fullName>
    </submittedName>
</protein>
<evidence type="ECO:0000259" key="5">
    <source>
        <dbReference type="Pfam" id="PF01385"/>
    </source>
</evidence>
<feature type="domain" description="Cas12f1-like TNB" evidence="6">
    <location>
        <begin position="321"/>
        <end position="390"/>
    </location>
</feature>
<evidence type="ECO:0000259" key="6">
    <source>
        <dbReference type="Pfam" id="PF07282"/>
    </source>
</evidence>
<keyword evidence="3" id="KW-0238">DNA-binding</keyword>
<keyword evidence="4" id="KW-0233">DNA recombination</keyword>
<name>A0A8S5SUW8_9CAUD</name>
<evidence type="ECO:0000256" key="1">
    <source>
        <dbReference type="ARBA" id="ARBA00008761"/>
    </source>
</evidence>